<name>A0A1D3L1S9_9EURY</name>
<dbReference type="AlphaFoldDB" id="A0A1D3L1S9"/>
<dbReference type="RefSeq" id="WP_071906768.1">
    <property type="nucleotide sequence ID" value="NZ_LT607756.1"/>
</dbReference>
<keyword evidence="1" id="KW-0808">Transferase</keyword>
<sequence>MKIEKEAEKILEKFSKELQDIPELEETYYIVDNVNLSREDEAEDKNPEKILRNAHLDEKGNLIAEKGKWVK</sequence>
<dbReference type="OrthoDB" id="69552at2157"/>
<dbReference type="GO" id="GO:0016740">
    <property type="term" value="F:transferase activity"/>
    <property type="evidence" value="ECO:0007669"/>
    <property type="project" value="UniProtKB-KW"/>
</dbReference>
<reference evidence="1 2" key="1">
    <citation type="submission" date="2016-08" db="EMBL/GenBank/DDBJ databases">
        <authorList>
            <person name="Seilhamer J.J."/>
        </authorList>
    </citation>
    <scope>NUCLEOTIDE SEQUENCE [LARGE SCALE GENOMIC DNA]</scope>
    <source>
        <strain evidence="1">Buetzberg</strain>
    </source>
</reference>
<dbReference type="STRING" id="118062.MCBB_1073"/>
<evidence type="ECO:0000313" key="2">
    <source>
        <dbReference type="Proteomes" id="UP000094707"/>
    </source>
</evidence>
<proteinExistence type="predicted"/>
<dbReference type="PATRIC" id="fig|129848.4.peg.1081"/>
<protein>
    <submittedName>
        <fullName evidence="1">Asp/Glu amidotransferase, subunit C</fullName>
    </submittedName>
</protein>
<dbReference type="KEGG" id="mcub:MCBB_1073"/>
<dbReference type="NCBIfam" id="NF000681">
    <property type="entry name" value="PRK00034.3-1"/>
    <property type="match status" value="1"/>
</dbReference>
<evidence type="ECO:0000313" key="1">
    <source>
        <dbReference type="EMBL" id="SCG85632.1"/>
    </source>
</evidence>
<accession>A0A1D3L1S9</accession>
<dbReference type="NCBIfam" id="TIGR01827">
    <property type="entry name" value="gatC_rel"/>
    <property type="match status" value="1"/>
</dbReference>
<organism evidence="1 2">
    <name type="scientific">Methanobacterium congolense</name>
    <dbReference type="NCBI Taxonomy" id="118062"/>
    <lineage>
        <taxon>Archaea</taxon>
        <taxon>Methanobacteriati</taxon>
        <taxon>Methanobacteriota</taxon>
        <taxon>Methanomada group</taxon>
        <taxon>Methanobacteria</taxon>
        <taxon>Methanobacteriales</taxon>
        <taxon>Methanobacteriaceae</taxon>
        <taxon>Methanobacterium</taxon>
    </lineage>
</organism>
<keyword evidence="2" id="KW-1185">Reference proteome</keyword>
<dbReference type="Proteomes" id="UP000094707">
    <property type="component" value="Chromosome I"/>
</dbReference>
<dbReference type="EMBL" id="LT607756">
    <property type="protein sequence ID" value="SCG85632.1"/>
    <property type="molecule type" value="Genomic_DNA"/>
</dbReference>
<gene>
    <name evidence="1" type="ORF">MCBB_1073</name>
</gene>
<dbReference type="GeneID" id="30411918"/>
<dbReference type="InterPro" id="IPR010120">
    <property type="entry name" value="Glu-ADT_subunit_C_archaea"/>
</dbReference>